<gene>
    <name evidence="6" type="ORF">ASPTUDRAFT_59405</name>
</gene>
<name>A0A1L9MQQ6_ASPTC</name>
<keyword evidence="7" id="KW-1185">Reference proteome</keyword>
<dbReference type="VEuPathDB" id="FungiDB:ASPTUDRAFT_59405"/>
<organism evidence="6 7">
    <name type="scientific">Aspergillus tubingensis (strain CBS 134.48)</name>
    <dbReference type="NCBI Taxonomy" id="767770"/>
    <lineage>
        <taxon>Eukaryota</taxon>
        <taxon>Fungi</taxon>
        <taxon>Dikarya</taxon>
        <taxon>Ascomycota</taxon>
        <taxon>Pezizomycotina</taxon>
        <taxon>Eurotiomycetes</taxon>
        <taxon>Eurotiomycetidae</taxon>
        <taxon>Eurotiales</taxon>
        <taxon>Aspergillaceae</taxon>
        <taxon>Aspergillus</taxon>
        <taxon>Aspergillus subgen. Circumdati</taxon>
    </lineage>
</organism>
<dbReference type="OMA" id="FWVINER"/>
<keyword evidence="2" id="KW-0346">Stress response</keyword>
<dbReference type="Gene3D" id="3.40.50.880">
    <property type="match status" value="1"/>
</dbReference>
<dbReference type="EC" id="4.2.1.130" evidence="1"/>
<dbReference type="EMBL" id="KV878208">
    <property type="protein sequence ID" value="OJI79304.1"/>
    <property type="molecule type" value="Genomic_DNA"/>
</dbReference>
<dbReference type="InterPro" id="IPR050325">
    <property type="entry name" value="Prot/Nucl_acid_deglycase"/>
</dbReference>
<evidence type="ECO:0000313" key="6">
    <source>
        <dbReference type="EMBL" id="OJI79304.1"/>
    </source>
</evidence>
<dbReference type="STRING" id="767770.A0A1L9MQQ6"/>
<dbReference type="GO" id="GO:0019243">
    <property type="term" value="P:methylglyoxal catabolic process to D-lactate via S-lactoyl-glutathione"/>
    <property type="evidence" value="ECO:0007669"/>
    <property type="project" value="TreeGrafter"/>
</dbReference>
<protein>
    <recommendedName>
        <fullName evidence="1">D-lactate dehydratase</fullName>
        <ecNumber evidence="1">4.2.1.130</ecNumber>
    </recommendedName>
</protein>
<comment type="similarity">
    <text evidence="4">Belongs to the peptidase C56 family. HSP31-like subfamily.</text>
</comment>
<evidence type="ECO:0000256" key="3">
    <source>
        <dbReference type="ARBA" id="ARBA00023239"/>
    </source>
</evidence>
<dbReference type="GO" id="GO:0005737">
    <property type="term" value="C:cytoplasm"/>
    <property type="evidence" value="ECO:0007669"/>
    <property type="project" value="TreeGrafter"/>
</dbReference>
<keyword evidence="3" id="KW-0456">Lyase</keyword>
<proteinExistence type="inferred from homology"/>
<dbReference type="Proteomes" id="UP000184304">
    <property type="component" value="Unassembled WGS sequence"/>
</dbReference>
<dbReference type="PANTHER" id="PTHR48094">
    <property type="entry name" value="PROTEIN/NUCLEIC ACID DEGLYCASE DJ-1-RELATED"/>
    <property type="match status" value="1"/>
</dbReference>
<comment type="catalytic activity">
    <reaction evidence="5">
        <text>methylglyoxal + H2O = (R)-lactate + H(+)</text>
        <dbReference type="Rhea" id="RHEA:27754"/>
        <dbReference type="ChEBI" id="CHEBI:15377"/>
        <dbReference type="ChEBI" id="CHEBI:15378"/>
        <dbReference type="ChEBI" id="CHEBI:16004"/>
        <dbReference type="ChEBI" id="CHEBI:17158"/>
        <dbReference type="EC" id="4.2.1.130"/>
    </reaction>
</comment>
<dbReference type="InterPro" id="IPR029062">
    <property type="entry name" value="Class_I_gatase-like"/>
</dbReference>
<accession>A0A1L9MQQ6</accession>
<evidence type="ECO:0000256" key="5">
    <source>
        <dbReference type="ARBA" id="ARBA00048082"/>
    </source>
</evidence>
<evidence type="ECO:0000256" key="4">
    <source>
        <dbReference type="ARBA" id="ARBA00038493"/>
    </source>
</evidence>
<dbReference type="GO" id="GO:0019172">
    <property type="term" value="F:glyoxalase III activity"/>
    <property type="evidence" value="ECO:0007669"/>
    <property type="project" value="UniProtKB-EC"/>
</dbReference>
<evidence type="ECO:0000256" key="2">
    <source>
        <dbReference type="ARBA" id="ARBA00023016"/>
    </source>
</evidence>
<evidence type="ECO:0000313" key="7">
    <source>
        <dbReference type="Proteomes" id="UP000184304"/>
    </source>
</evidence>
<dbReference type="PANTHER" id="PTHR48094:SF11">
    <property type="entry name" value="GLUTATHIONE-INDEPENDENT GLYOXALASE HSP31-RELATED"/>
    <property type="match status" value="1"/>
</dbReference>
<dbReference type="OrthoDB" id="543156at2759"/>
<sequence>MSPVRRALVAITSAQPPLYPEGKETDRAVWKDHSSEFHSMLDNLLKLGDINPEKYKLFFASDGYVSLINYPDTKGLQAITSKIFTSGGIVSAVCHGGAIFPCVIDPNTNKSIIDSRRVTGFTTRSEEEENNRPTVEASAASYGATYVSPPGPLNAFTITDGRVVTGANPASTHVAAEAAVAAFDKL</sequence>
<dbReference type="AlphaFoldDB" id="A0A1L9MQQ6"/>
<evidence type="ECO:0000256" key="1">
    <source>
        <dbReference type="ARBA" id="ARBA00013134"/>
    </source>
</evidence>
<dbReference type="SUPFAM" id="SSF52317">
    <property type="entry name" value="Class I glutamine amidotransferase-like"/>
    <property type="match status" value="1"/>
</dbReference>
<reference evidence="7" key="1">
    <citation type="journal article" date="2017" name="Genome Biol.">
        <title>Comparative genomics reveals high biological diversity and specific adaptations in the industrially and medically important fungal genus Aspergillus.</title>
        <authorList>
            <person name="de Vries R.P."/>
            <person name="Riley R."/>
            <person name="Wiebenga A."/>
            <person name="Aguilar-Osorio G."/>
            <person name="Amillis S."/>
            <person name="Uchima C.A."/>
            <person name="Anderluh G."/>
            <person name="Asadollahi M."/>
            <person name="Askin M."/>
            <person name="Barry K."/>
            <person name="Battaglia E."/>
            <person name="Bayram O."/>
            <person name="Benocci T."/>
            <person name="Braus-Stromeyer S.A."/>
            <person name="Caldana C."/>
            <person name="Canovas D."/>
            <person name="Cerqueira G.C."/>
            <person name="Chen F."/>
            <person name="Chen W."/>
            <person name="Choi C."/>
            <person name="Clum A."/>
            <person name="Dos Santos R.A."/>
            <person name="Damasio A.R."/>
            <person name="Diallinas G."/>
            <person name="Emri T."/>
            <person name="Fekete E."/>
            <person name="Flipphi M."/>
            <person name="Freyberg S."/>
            <person name="Gallo A."/>
            <person name="Gournas C."/>
            <person name="Habgood R."/>
            <person name="Hainaut M."/>
            <person name="Harispe M.L."/>
            <person name="Henrissat B."/>
            <person name="Hilden K.S."/>
            <person name="Hope R."/>
            <person name="Hossain A."/>
            <person name="Karabika E."/>
            <person name="Karaffa L."/>
            <person name="Karanyi Z."/>
            <person name="Krasevec N."/>
            <person name="Kuo A."/>
            <person name="Kusch H."/>
            <person name="LaButti K."/>
            <person name="Lagendijk E.L."/>
            <person name="Lapidus A."/>
            <person name="Levasseur A."/>
            <person name="Lindquist E."/>
            <person name="Lipzen A."/>
            <person name="Logrieco A.F."/>
            <person name="MacCabe A."/>
            <person name="Maekelae M.R."/>
            <person name="Malavazi I."/>
            <person name="Melin P."/>
            <person name="Meyer V."/>
            <person name="Mielnichuk N."/>
            <person name="Miskei M."/>
            <person name="Molnar A.P."/>
            <person name="Mule G."/>
            <person name="Ngan C.Y."/>
            <person name="Orejas M."/>
            <person name="Orosz E."/>
            <person name="Ouedraogo J.P."/>
            <person name="Overkamp K.M."/>
            <person name="Park H.-S."/>
            <person name="Perrone G."/>
            <person name="Piumi F."/>
            <person name="Punt P.J."/>
            <person name="Ram A.F."/>
            <person name="Ramon A."/>
            <person name="Rauscher S."/>
            <person name="Record E."/>
            <person name="Riano-Pachon D.M."/>
            <person name="Robert V."/>
            <person name="Roehrig J."/>
            <person name="Ruller R."/>
            <person name="Salamov A."/>
            <person name="Salih N.S."/>
            <person name="Samson R.A."/>
            <person name="Sandor E."/>
            <person name="Sanguinetti M."/>
            <person name="Schuetze T."/>
            <person name="Sepcic K."/>
            <person name="Shelest E."/>
            <person name="Sherlock G."/>
            <person name="Sophianopoulou V."/>
            <person name="Squina F.M."/>
            <person name="Sun H."/>
            <person name="Susca A."/>
            <person name="Todd R.B."/>
            <person name="Tsang A."/>
            <person name="Unkles S.E."/>
            <person name="van de Wiele N."/>
            <person name="van Rossen-Uffink D."/>
            <person name="Oliveira J.V."/>
            <person name="Vesth T.C."/>
            <person name="Visser J."/>
            <person name="Yu J.-H."/>
            <person name="Zhou M."/>
            <person name="Andersen M.R."/>
            <person name="Archer D.B."/>
            <person name="Baker S.E."/>
            <person name="Benoit I."/>
            <person name="Brakhage A.A."/>
            <person name="Braus G.H."/>
            <person name="Fischer R."/>
            <person name="Frisvad J.C."/>
            <person name="Goldman G.H."/>
            <person name="Houbraken J."/>
            <person name="Oakley B."/>
            <person name="Pocsi I."/>
            <person name="Scazzocchio C."/>
            <person name="Seiboth B."/>
            <person name="vanKuyk P.A."/>
            <person name="Wortman J."/>
            <person name="Dyer P.S."/>
            <person name="Grigoriev I.V."/>
        </authorList>
    </citation>
    <scope>NUCLEOTIDE SEQUENCE [LARGE SCALE GENOMIC DNA]</scope>
    <source>
        <strain evidence="7">CBS 134.48</strain>
    </source>
</reference>